<accession>A0ABV6XQW0</accession>
<evidence type="ECO:0000313" key="1">
    <source>
        <dbReference type="EMBL" id="MFC1440667.1"/>
    </source>
</evidence>
<proteinExistence type="predicted"/>
<dbReference type="RefSeq" id="WP_380566135.1">
    <property type="nucleotide sequence ID" value="NZ_JBEUKS010000007.1"/>
</dbReference>
<gene>
    <name evidence="1" type="ORF">ABUW04_20620</name>
</gene>
<sequence>MAETAPSPLPRKLGIKPEARVALLAAPAGLAPLLDPLPGGVSVSTALDGTEPFDVVVAFTTRRAEVADAVESVRPLMAPAGGLWIAWPKRSSGVPTEVTDDLVREIALPTGLVDNKVCAIDSTWTGLRLVIRRELRPRAT</sequence>
<dbReference type="Proteomes" id="UP001592581">
    <property type="component" value="Unassembled WGS sequence"/>
</dbReference>
<evidence type="ECO:0000313" key="2">
    <source>
        <dbReference type="Proteomes" id="UP001592581"/>
    </source>
</evidence>
<keyword evidence="2" id="KW-1185">Reference proteome</keyword>
<organism evidence="1 2">
    <name type="scientific">Streptacidiphilus jeojiensis</name>
    <dbReference type="NCBI Taxonomy" id="3229225"/>
    <lineage>
        <taxon>Bacteria</taxon>
        <taxon>Bacillati</taxon>
        <taxon>Actinomycetota</taxon>
        <taxon>Actinomycetes</taxon>
        <taxon>Kitasatosporales</taxon>
        <taxon>Streptomycetaceae</taxon>
        <taxon>Streptacidiphilus</taxon>
    </lineage>
</organism>
<reference evidence="1 2" key="1">
    <citation type="submission" date="2024-06" db="EMBL/GenBank/DDBJ databases">
        <authorList>
            <person name="Lee S.D."/>
        </authorList>
    </citation>
    <scope>NUCLEOTIDE SEQUENCE [LARGE SCALE GENOMIC DNA]</scope>
    <source>
        <strain evidence="1 2">N1-10</strain>
    </source>
</reference>
<protein>
    <submittedName>
        <fullName evidence="1">DUF3052 domain-containing protein</fullName>
    </submittedName>
</protein>
<name>A0ABV6XQW0_9ACTN</name>
<dbReference type="EMBL" id="JBEUKS010000007">
    <property type="protein sequence ID" value="MFC1440667.1"/>
    <property type="molecule type" value="Genomic_DNA"/>
</dbReference>
<comment type="caution">
    <text evidence="1">The sequence shown here is derived from an EMBL/GenBank/DDBJ whole genome shotgun (WGS) entry which is preliminary data.</text>
</comment>